<sequence>MDDRCGEVELIDQPIEKASKSRHDVNVTGSVYINTEDDVKKVEESDNQKLDIIMTDLQEVKKNLLLLVTAQGVSSKGEDTIETKAVQLQQNDERFDEEMDTLLAKVTLARSIAEIEQTGFVYDSNKNELRCSVCAIPQARQPAAEDLASMQTGSLTGIFAYEQKTGLLFSEDENLPEEFRNLKKTFKKTHQKI</sequence>
<gene>
    <name evidence="1" type="ORF">PACLA_8A022823</name>
</gene>
<evidence type="ECO:0000313" key="1">
    <source>
        <dbReference type="EMBL" id="CAB4001656.1"/>
    </source>
</evidence>
<organism evidence="1 2">
    <name type="scientific">Paramuricea clavata</name>
    <name type="common">Red gorgonian</name>
    <name type="synonym">Violescent sea-whip</name>
    <dbReference type="NCBI Taxonomy" id="317549"/>
    <lineage>
        <taxon>Eukaryota</taxon>
        <taxon>Metazoa</taxon>
        <taxon>Cnidaria</taxon>
        <taxon>Anthozoa</taxon>
        <taxon>Octocorallia</taxon>
        <taxon>Malacalcyonacea</taxon>
        <taxon>Plexauridae</taxon>
        <taxon>Paramuricea</taxon>
    </lineage>
</organism>
<evidence type="ECO:0000313" key="2">
    <source>
        <dbReference type="Proteomes" id="UP001152795"/>
    </source>
</evidence>
<dbReference type="EMBL" id="CACRXK020004146">
    <property type="protein sequence ID" value="CAB4001656.1"/>
    <property type="molecule type" value="Genomic_DNA"/>
</dbReference>
<comment type="caution">
    <text evidence="1">The sequence shown here is derived from an EMBL/GenBank/DDBJ whole genome shotgun (WGS) entry which is preliminary data.</text>
</comment>
<dbReference type="Proteomes" id="UP001152795">
    <property type="component" value="Unassembled WGS sequence"/>
</dbReference>
<dbReference type="AlphaFoldDB" id="A0A6S7HBQ0"/>
<reference evidence="1" key="1">
    <citation type="submission" date="2020-04" db="EMBL/GenBank/DDBJ databases">
        <authorList>
            <person name="Alioto T."/>
            <person name="Alioto T."/>
            <person name="Gomez Garrido J."/>
        </authorList>
    </citation>
    <scope>NUCLEOTIDE SEQUENCE</scope>
    <source>
        <strain evidence="1">A484AB</strain>
    </source>
</reference>
<accession>A0A6S7HBQ0</accession>
<keyword evidence="2" id="KW-1185">Reference proteome</keyword>
<protein>
    <submittedName>
        <fullName evidence="1">Uncharacterized protein</fullName>
    </submittedName>
</protein>
<proteinExistence type="predicted"/>
<name>A0A6S7HBQ0_PARCT</name>